<dbReference type="EMBL" id="LUFC02000909">
    <property type="protein sequence ID" value="KAF4493366.1"/>
    <property type="molecule type" value="Genomic_DNA"/>
</dbReference>
<keyword evidence="2" id="KW-1185">Reference proteome</keyword>
<dbReference type="Proteomes" id="UP000737391">
    <property type="component" value="Unassembled WGS sequence"/>
</dbReference>
<proteinExistence type="predicted"/>
<dbReference type="OrthoDB" id="5096059at2759"/>
<gene>
    <name evidence="1" type="ORF">FAGAP_10523</name>
</gene>
<organism evidence="1 2">
    <name type="scientific">Fusarium agapanthi</name>
    <dbReference type="NCBI Taxonomy" id="1803897"/>
    <lineage>
        <taxon>Eukaryota</taxon>
        <taxon>Fungi</taxon>
        <taxon>Dikarya</taxon>
        <taxon>Ascomycota</taxon>
        <taxon>Pezizomycotina</taxon>
        <taxon>Sordariomycetes</taxon>
        <taxon>Hypocreomycetidae</taxon>
        <taxon>Hypocreales</taxon>
        <taxon>Nectriaceae</taxon>
        <taxon>Fusarium</taxon>
        <taxon>Fusarium fujikuroi species complex</taxon>
    </lineage>
</organism>
<accession>A0A9P5B7D8</accession>
<sequence length="94" mass="10257">MGVIQDEDGDVSIDLAVVVGMQNDIWALYISSADLPSLGEPQRQSGMADILECDTFLISGLEEVAREDDDVVVQEESRVDLGIVGDESRWAVFL</sequence>
<name>A0A9P5B7D8_9HYPO</name>
<evidence type="ECO:0000313" key="1">
    <source>
        <dbReference type="EMBL" id="KAF4493366.1"/>
    </source>
</evidence>
<comment type="caution">
    <text evidence="1">The sequence shown here is derived from an EMBL/GenBank/DDBJ whole genome shotgun (WGS) entry which is preliminary data.</text>
</comment>
<dbReference type="AlphaFoldDB" id="A0A9P5B7D8"/>
<protein>
    <submittedName>
        <fullName evidence="1">Uncharacterized protein</fullName>
    </submittedName>
</protein>
<evidence type="ECO:0000313" key="2">
    <source>
        <dbReference type="Proteomes" id="UP000737391"/>
    </source>
</evidence>
<reference evidence="1" key="1">
    <citation type="submission" date="2020-01" db="EMBL/GenBank/DDBJ databases">
        <title>Identification and distribution of gene clusters putatively required for synthesis of sphingolipid metabolism inhibitors in phylogenetically diverse species of the filamentous fungus Fusarium.</title>
        <authorList>
            <person name="Kim H.-S."/>
            <person name="Busman M."/>
            <person name="Brown D.W."/>
            <person name="Divon H."/>
            <person name="Uhlig S."/>
            <person name="Proctor R.H."/>
        </authorList>
    </citation>
    <scope>NUCLEOTIDE SEQUENCE</scope>
    <source>
        <strain evidence="1">NRRL 31653</strain>
    </source>
</reference>